<dbReference type="InterPro" id="IPR011009">
    <property type="entry name" value="Kinase-like_dom_sf"/>
</dbReference>
<dbReference type="Gene3D" id="3.40.50.300">
    <property type="entry name" value="P-loop containing nucleotide triphosphate hydrolases"/>
    <property type="match status" value="1"/>
</dbReference>
<evidence type="ECO:0000313" key="1">
    <source>
        <dbReference type="EMBL" id="MCJ2181408.1"/>
    </source>
</evidence>
<reference evidence="1" key="1">
    <citation type="submission" date="2022-03" db="EMBL/GenBank/DDBJ databases">
        <title>Identification of a novel bacterium isolated from mangrove sediments.</title>
        <authorList>
            <person name="Pan X."/>
        </authorList>
    </citation>
    <scope>NUCLEOTIDE SEQUENCE</scope>
    <source>
        <strain evidence="1">B1949</strain>
    </source>
</reference>
<dbReference type="EMBL" id="JALHLF010000003">
    <property type="protein sequence ID" value="MCJ2181408.1"/>
    <property type="molecule type" value="Genomic_DNA"/>
</dbReference>
<comment type="caution">
    <text evidence="1">The sequence shown here is derived from an EMBL/GenBank/DDBJ whole genome shotgun (WGS) entry which is preliminary data.</text>
</comment>
<name>A0ABT0B8Q5_9SPHN</name>
<evidence type="ECO:0000313" key="2">
    <source>
        <dbReference type="Proteomes" id="UP001162881"/>
    </source>
</evidence>
<dbReference type="SUPFAM" id="SSF52540">
    <property type="entry name" value="P-loop containing nucleoside triphosphate hydrolases"/>
    <property type="match status" value="1"/>
</dbReference>
<organism evidence="1 2">
    <name type="scientific">Novosphingobium organovorum</name>
    <dbReference type="NCBI Taxonomy" id="2930092"/>
    <lineage>
        <taxon>Bacteria</taxon>
        <taxon>Pseudomonadati</taxon>
        <taxon>Pseudomonadota</taxon>
        <taxon>Alphaproteobacteria</taxon>
        <taxon>Sphingomonadales</taxon>
        <taxon>Sphingomonadaceae</taxon>
        <taxon>Novosphingobium</taxon>
    </lineage>
</organism>
<dbReference type="Proteomes" id="UP001162881">
    <property type="component" value="Unassembled WGS sequence"/>
</dbReference>
<dbReference type="PANTHER" id="PTHR43883:SF1">
    <property type="entry name" value="GLUCONOKINASE"/>
    <property type="match status" value="1"/>
</dbReference>
<dbReference type="Pfam" id="PF13671">
    <property type="entry name" value="AAA_33"/>
    <property type="match status" value="1"/>
</dbReference>
<proteinExistence type="predicted"/>
<accession>A0ABT0B8Q5</accession>
<keyword evidence="2" id="KW-1185">Reference proteome</keyword>
<protein>
    <submittedName>
        <fullName evidence="1">AAA family ATPase</fullName>
    </submittedName>
</protein>
<gene>
    <name evidence="1" type="ORF">MTR62_01610</name>
</gene>
<dbReference type="RefSeq" id="WP_244016525.1">
    <property type="nucleotide sequence ID" value="NZ_JALHLF010000003.1"/>
</dbReference>
<dbReference type="InterPro" id="IPR052732">
    <property type="entry name" value="Cell-binding_unc_protein"/>
</dbReference>
<dbReference type="PANTHER" id="PTHR43883">
    <property type="entry name" value="SLR0207 PROTEIN"/>
    <property type="match status" value="1"/>
</dbReference>
<dbReference type="SUPFAM" id="SSF56112">
    <property type="entry name" value="Protein kinase-like (PK-like)"/>
    <property type="match status" value="1"/>
</dbReference>
<dbReference type="InterPro" id="IPR027417">
    <property type="entry name" value="P-loop_NTPase"/>
</dbReference>
<sequence length="539" mass="58429">MPNANSAPHDDQRDALAFLGDDAIWGEPVERIDTHGASVFLTGERAFKLKRAVRYPYLDFSTRERRRAMCLRELVLNRRTAPELYRAVRPLLRGGDGAVQLGPPISPACGGEAEHHVLDWPDALDWVIEMRRFAAHDLFDTLAHEGRLTPAMLRDLADAIARFHARADTVACTPPHAAADRVRAVIEGNRASMAATGPDILPPQECDALLALSLGALEGCAPILEARGGRGLVRLGHGDLHLGNICLWEGRPTLFDCLEFDDELASGDVLYDLAFLVMDLWHRGERDGAALVFNRYLDMTDTDGEAFAVMPLFLSMRAAVRAHVNASAALRIEAPDARQARVTEARRYLARARDFLRPDSARVVAVGGVSGSGKSTLSAQLAAHLGGAAGARWLRTDVLRKRMAGQAPETPLPPQAYTRASSQAVYARMLAAADAVLRHGGSVLMDGVFADPDERRAVEDLAQAHRARFDGLWLTAERAVLAERIAQRRGDASDANVAVLDQQLSGTPGDLTGWHGVESAAERGTLREKAFAVLGLAPC</sequence>